<evidence type="ECO:0000313" key="1">
    <source>
        <dbReference type="EMBL" id="KAG9252534.1"/>
    </source>
</evidence>
<proteinExistence type="predicted"/>
<gene>
    <name evidence="1" type="ORF">F5Z01DRAFT_232750</name>
</gene>
<sequence length="129" mass="14491">MERGALLSLEAWSTVAAVRSFTRQFCAMRGRYRSLEESMVQCRLSHGQKENKEGRNLLCKSPVVDGCAGTNPSERTPYWANEWARRTVLRSAQTRDDVRARMKVSAALMIVCGRLCPPAALILWKDGTT</sequence>
<keyword evidence="2" id="KW-1185">Reference proteome</keyword>
<evidence type="ECO:0000313" key="2">
    <source>
        <dbReference type="Proteomes" id="UP000887229"/>
    </source>
</evidence>
<dbReference type="RefSeq" id="XP_046116458.1">
    <property type="nucleotide sequence ID" value="XM_046258324.1"/>
</dbReference>
<dbReference type="EMBL" id="MU251262">
    <property type="protein sequence ID" value="KAG9252534.1"/>
    <property type="molecule type" value="Genomic_DNA"/>
</dbReference>
<dbReference type="GeneID" id="70289227"/>
<organism evidence="1 2">
    <name type="scientific">Emericellopsis atlantica</name>
    <dbReference type="NCBI Taxonomy" id="2614577"/>
    <lineage>
        <taxon>Eukaryota</taxon>
        <taxon>Fungi</taxon>
        <taxon>Dikarya</taxon>
        <taxon>Ascomycota</taxon>
        <taxon>Pezizomycotina</taxon>
        <taxon>Sordariomycetes</taxon>
        <taxon>Hypocreomycetidae</taxon>
        <taxon>Hypocreales</taxon>
        <taxon>Bionectriaceae</taxon>
        <taxon>Emericellopsis</taxon>
    </lineage>
</organism>
<accession>A0A9P7ZI78</accession>
<protein>
    <submittedName>
        <fullName evidence="1">Uncharacterized protein</fullName>
    </submittedName>
</protein>
<name>A0A9P7ZI78_9HYPO</name>
<comment type="caution">
    <text evidence="1">The sequence shown here is derived from an EMBL/GenBank/DDBJ whole genome shotgun (WGS) entry which is preliminary data.</text>
</comment>
<reference evidence="1" key="1">
    <citation type="journal article" date="2021" name="IMA Fungus">
        <title>Genomic characterization of three marine fungi, including Emericellopsis atlantica sp. nov. with signatures of a generalist lifestyle and marine biomass degradation.</title>
        <authorList>
            <person name="Hagestad O.C."/>
            <person name="Hou L."/>
            <person name="Andersen J.H."/>
            <person name="Hansen E.H."/>
            <person name="Altermark B."/>
            <person name="Li C."/>
            <person name="Kuhnert E."/>
            <person name="Cox R.J."/>
            <person name="Crous P.W."/>
            <person name="Spatafora J.W."/>
            <person name="Lail K."/>
            <person name="Amirebrahimi M."/>
            <person name="Lipzen A."/>
            <person name="Pangilinan J."/>
            <person name="Andreopoulos W."/>
            <person name="Hayes R.D."/>
            <person name="Ng V."/>
            <person name="Grigoriev I.V."/>
            <person name="Jackson S.A."/>
            <person name="Sutton T.D.S."/>
            <person name="Dobson A.D.W."/>
            <person name="Rama T."/>
        </authorList>
    </citation>
    <scope>NUCLEOTIDE SEQUENCE</scope>
    <source>
        <strain evidence="1">TS7</strain>
    </source>
</reference>
<dbReference type="AlphaFoldDB" id="A0A9P7ZI78"/>
<dbReference type="Proteomes" id="UP000887229">
    <property type="component" value="Unassembled WGS sequence"/>
</dbReference>